<organism evidence="4 5">
    <name type="scientific">Rubripirellula tenax</name>
    <dbReference type="NCBI Taxonomy" id="2528015"/>
    <lineage>
        <taxon>Bacteria</taxon>
        <taxon>Pseudomonadati</taxon>
        <taxon>Planctomycetota</taxon>
        <taxon>Planctomycetia</taxon>
        <taxon>Pirellulales</taxon>
        <taxon>Pirellulaceae</taxon>
        <taxon>Rubripirellula</taxon>
    </lineage>
</organism>
<evidence type="ECO:0000313" key="5">
    <source>
        <dbReference type="Proteomes" id="UP000318288"/>
    </source>
</evidence>
<dbReference type="InterPro" id="IPR004843">
    <property type="entry name" value="Calcineurin-like_PHP"/>
</dbReference>
<gene>
    <name evidence="4" type="ORF">Poly51_28300</name>
</gene>
<dbReference type="GO" id="GO:0046872">
    <property type="term" value="F:metal ion binding"/>
    <property type="evidence" value="ECO:0007669"/>
    <property type="project" value="UniProtKB-KW"/>
</dbReference>
<dbReference type="Proteomes" id="UP000318288">
    <property type="component" value="Unassembled WGS sequence"/>
</dbReference>
<dbReference type="InterPro" id="IPR029052">
    <property type="entry name" value="Metallo-depent_PP-like"/>
</dbReference>
<dbReference type="GO" id="GO:0008758">
    <property type="term" value="F:UDP-2,3-diacylglucosamine hydrolase activity"/>
    <property type="evidence" value="ECO:0007669"/>
    <property type="project" value="TreeGrafter"/>
</dbReference>
<feature type="domain" description="Calcineurin-like phosphoesterase" evidence="3">
    <location>
        <begin position="1"/>
        <end position="234"/>
    </location>
</feature>
<sequence>MKFVWTTDPHFDHVPAAVWQSWVADIASKSPDGLWITGDISEGDDVVVQLRRLAAAVDVPVYFVLGNHDFYHRSIADTRRDVIAATRDDQRLVYLTDCQPIELTVGVFLIGEDGWGDATVGDFDASPIRLRDFDMIEDLSRLPKEHLKDQLAQLGRESAERLEDKMASLPPHARQVIVLTHLPPYREACWYEGRTADDDWAPSFVCGEIGRVLTSYNQLHPSIRVEVFCGHTHHEGVYKVDENLVVRTGSSTYGAPEIEAVIELL</sequence>
<name>A0A5C6F7G2_9BACT</name>
<evidence type="ECO:0000313" key="4">
    <source>
        <dbReference type="EMBL" id="TWU56912.1"/>
    </source>
</evidence>
<dbReference type="SUPFAM" id="SSF56300">
    <property type="entry name" value="Metallo-dependent phosphatases"/>
    <property type="match status" value="1"/>
</dbReference>
<dbReference type="PANTHER" id="PTHR31302:SF31">
    <property type="entry name" value="PHOSPHODIESTERASE YAEI"/>
    <property type="match status" value="1"/>
</dbReference>
<dbReference type="EMBL" id="SJPW01000003">
    <property type="protein sequence ID" value="TWU56912.1"/>
    <property type="molecule type" value="Genomic_DNA"/>
</dbReference>
<keyword evidence="2" id="KW-0378">Hydrolase</keyword>
<dbReference type="InterPro" id="IPR051158">
    <property type="entry name" value="Metallophosphoesterase_sf"/>
</dbReference>
<dbReference type="GO" id="GO:0009245">
    <property type="term" value="P:lipid A biosynthetic process"/>
    <property type="evidence" value="ECO:0007669"/>
    <property type="project" value="TreeGrafter"/>
</dbReference>
<keyword evidence="5" id="KW-1185">Reference proteome</keyword>
<accession>A0A5C6F7G2</accession>
<dbReference type="PANTHER" id="PTHR31302">
    <property type="entry name" value="TRANSMEMBRANE PROTEIN WITH METALLOPHOSPHOESTERASE DOMAIN-RELATED"/>
    <property type="match status" value="1"/>
</dbReference>
<dbReference type="Gene3D" id="3.60.21.10">
    <property type="match status" value="1"/>
</dbReference>
<comment type="caution">
    <text evidence="4">The sequence shown here is derived from an EMBL/GenBank/DDBJ whole genome shotgun (WGS) entry which is preliminary data.</text>
</comment>
<dbReference type="OrthoDB" id="9780884at2"/>
<reference evidence="4 5" key="1">
    <citation type="submission" date="2019-02" db="EMBL/GenBank/DDBJ databases">
        <title>Deep-cultivation of Planctomycetes and their phenomic and genomic characterization uncovers novel biology.</title>
        <authorList>
            <person name="Wiegand S."/>
            <person name="Jogler M."/>
            <person name="Boedeker C."/>
            <person name="Pinto D."/>
            <person name="Vollmers J."/>
            <person name="Rivas-Marin E."/>
            <person name="Kohn T."/>
            <person name="Peeters S.H."/>
            <person name="Heuer A."/>
            <person name="Rast P."/>
            <person name="Oberbeckmann S."/>
            <person name="Bunk B."/>
            <person name="Jeske O."/>
            <person name="Meyerdierks A."/>
            <person name="Storesund J.E."/>
            <person name="Kallscheuer N."/>
            <person name="Luecker S."/>
            <person name="Lage O.M."/>
            <person name="Pohl T."/>
            <person name="Merkel B.J."/>
            <person name="Hornburger P."/>
            <person name="Mueller R.-W."/>
            <person name="Bruemmer F."/>
            <person name="Labrenz M."/>
            <person name="Spormann A.M."/>
            <person name="Op Den Camp H."/>
            <person name="Overmann J."/>
            <person name="Amann R."/>
            <person name="Jetten M.S.M."/>
            <person name="Mascher T."/>
            <person name="Medema M.H."/>
            <person name="Devos D.P."/>
            <person name="Kaster A.-K."/>
            <person name="Ovreas L."/>
            <person name="Rohde M."/>
            <person name="Galperin M.Y."/>
            <person name="Jogler C."/>
        </authorList>
    </citation>
    <scope>NUCLEOTIDE SEQUENCE [LARGE SCALE GENOMIC DNA]</scope>
    <source>
        <strain evidence="4 5">Poly51</strain>
    </source>
</reference>
<proteinExistence type="predicted"/>
<evidence type="ECO:0000256" key="2">
    <source>
        <dbReference type="ARBA" id="ARBA00022801"/>
    </source>
</evidence>
<evidence type="ECO:0000259" key="3">
    <source>
        <dbReference type="Pfam" id="PF00149"/>
    </source>
</evidence>
<keyword evidence="1" id="KW-0479">Metal-binding</keyword>
<dbReference type="RefSeq" id="WP_146458313.1">
    <property type="nucleotide sequence ID" value="NZ_SJPW01000003.1"/>
</dbReference>
<dbReference type="AlphaFoldDB" id="A0A5C6F7G2"/>
<evidence type="ECO:0000256" key="1">
    <source>
        <dbReference type="ARBA" id="ARBA00022723"/>
    </source>
</evidence>
<dbReference type="GO" id="GO:0016020">
    <property type="term" value="C:membrane"/>
    <property type="evidence" value="ECO:0007669"/>
    <property type="project" value="GOC"/>
</dbReference>
<protein>
    <submittedName>
        <fullName evidence="4">Calcineurin-like phosphoesterase</fullName>
    </submittedName>
</protein>
<dbReference type="Pfam" id="PF00149">
    <property type="entry name" value="Metallophos"/>
    <property type="match status" value="1"/>
</dbReference>